<evidence type="ECO:0000256" key="1">
    <source>
        <dbReference type="SAM" id="MobiDB-lite"/>
    </source>
</evidence>
<evidence type="ECO:0000313" key="3">
    <source>
        <dbReference type="Proteomes" id="UP001244341"/>
    </source>
</evidence>
<sequence>MRAGLRVQITAQQLADRAYACFEGFEVWVQAFSAAVPLEEWAADLPDELRRLCCFEGIGGPANEHLLQDLTPARTADLLAVALTVLVAAFKAAACDQNFQPFGIRLSTAANNLYDMFIQPMDTATVNLPAAAVEALLRLAVQLRCKTSDQATTATWPDVIEILCELPAAPQLPTAAILELAQQAVQAPRANAALCASPLFGLLSGRELTAEQAKNKAKRSSQLKGAAEREPSS</sequence>
<organism evidence="2 3">
    <name type="scientific">Tetradesmus obliquus</name>
    <name type="common">Green alga</name>
    <name type="synonym">Acutodesmus obliquus</name>
    <dbReference type="NCBI Taxonomy" id="3088"/>
    <lineage>
        <taxon>Eukaryota</taxon>
        <taxon>Viridiplantae</taxon>
        <taxon>Chlorophyta</taxon>
        <taxon>core chlorophytes</taxon>
        <taxon>Chlorophyceae</taxon>
        <taxon>CS clade</taxon>
        <taxon>Sphaeropleales</taxon>
        <taxon>Scenedesmaceae</taxon>
        <taxon>Tetradesmus</taxon>
    </lineage>
</organism>
<name>A0ABY8U3E3_TETOB</name>
<feature type="region of interest" description="Disordered" evidence="1">
    <location>
        <begin position="213"/>
        <end position="233"/>
    </location>
</feature>
<dbReference type="Proteomes" id="UP001244341">
    <property type="component" value="Chromosome 6b"/>
</dbReference>
<accession>A0ABY8U3E3</accession>
<reference evidence="2 3" key="1">
    <citation type="submission" date="2023-05" db="EMBL/GenBank/DDBJ databases">
        <title>A 100% complete, gapless, phased diploid assembly of the Scenedesmus obliquus UTEX 3031 genome.</title>
        <authorList>
            <person name="Biondi T.C."/>
            <person name="Hanschen E.R."/>
            <person name="Kwon T."/>
            <person name="Eng W."/>
            <person name="Kruse C.P.S."/>
            <person name="Koehler S.I."/>
            <person name="Kunde Y."/>
            <person name="Gleasner C.D."/>
            <person name="You Mak K.T."/>
            <person name="Polle J."/>
            <person name="Hovde B.T."/>
            <person name="Starkenburg S.R."/>
        </authorList>
    </citation>
    <scope>NUCLEOTIDE SEQUENCE [LARGE SCALE GENOMIC DNA]</scope>
    <source>
        <strain evidence="2 3">DOE0152z</strain>
    </source>
</reference>
<keyword evidence="3" id="KW-1185">Reference proteome</keyword>
<protein>
    <submittedName>
        <fullName evidence="2">Uncharacterized protein</fullName>
    </submittedName>
</protein>
<gene>
    <name evidence="2" type="ORF">OEZ85_002275</name>
</gene>
<dbReference type="EMBL" id="CP126213">
    <property type="protein sequence ID" value="WIA15649.1"/>
    <property type="molecule type" value="Genomic_DNA"/>
</dbReference>
<proteinExistence type="predicted"/>
<evidence type="ECO:0000313" key="2">
    <source>
        <dbReference type="EMBL" id="WIA15649.1"/>
    </source>
</evidence>